<reference evidence="1 2" key="1">
    <citation type="journal article" date="2019" name="Int. J. Syst. Evol. Microbiol.">
        <title>The Global Catalogue of Microorganisms (GCM) 10K type strain sequencing project: providing services to taxonomists for standard genome sequencing and annotation.</title>
        <authorList>
            <consortium name="The Broad Institute Genomics Platform"/>
            <consortium name="The Broad Institute Genome Sequencing Center for Infectious Disease"/>
            <person name="Wu L."/>
            <person name="Ma J."/>
        </authorList>
    </citation>
    <scope>NUCLEOTIDE SEQUENCE [LARGE SCALE GENOMIC DNA]</scope>
    <source>
        <strain evidence="1 2">JCM 11444</strain>
    </source>
</reference>
<dbReference type="EMBL" id="BAAAID010000009">
    <property type="protein sequence ID" value="GAA0923627.1"/>
    <property type="molecule type" value="Genomic_DNA"/>
</dbReference>
<evidence type="ECO:0008006" key="3">
    <source>
        <dbReference type="Google" id="ProtNLM"/>
    </source>
</evidence>
<gene>
    <name evidence="1" type="ORF">GCM10009575_019810</name>
</gene>
<organism evidence="1 2">
    <name type="scientific">Streptomyces rhizosphaericus</name>
    <dbReference type="NCBI Taxonomy" id="114699"/>
    <lineage>
        <taxon>Bacteria</taxon>
        <taxon>Bacillati</taxon>
        <taxon>Actinomycetota</taxon>
        <taxon>Actinomycetes</taxon>
        <taxon>Kitasatosporales</taxon>
        <taxon>Streptomycetaceae</taxon>
        <taxon>Streptomyces</taxon>
        <taxon>Streptomyces violaceusniger group</taxon>
    </lineage>
</organism>
<comment type="caution">
    <text evidence="1">The sequence shown here is derived from an EMBL/GenBank/DDBJ whole genome shotgun (WGS) entry which is preliminary data.</text>
</comment>
<accession>A0ABN1P6L3</accession>
<name>A0ABN1P6L3_9ACTN</name>
<evidence type="ECO:0000313" key="1">
    <source>
        <dbReference type="EMBL" id="GAA0923627.1"/>
    </source>
</evidence>
<proteinExistence type="predicted"/>
<keyword evidence="2" id="KW-1185">Reference proteome</keyword>
<protein>
    <recommendedName>
        <fullName evidence="3">Transposase</fullName>
    </recommendedName>
</protein>
<evidence type="ECO:0000313" key="2">
    <source>
        <dbReference type="Proteomes" id="UP001500418"/>
    </source>
</evidence>
<dbReference type="Proteomes" id="UP001500418">
    <property type="component" value="Unassembled WGS sequence"/>
</dbReference>
<sequence>MPRRGAPDLGRLKCQTASVFVWTTITQGDVLLAPRPLDADVSRPRPVGWSNQRNQFWDHLAHSKHLKHYVDLRQALTDYAAHLAQEIDSRSTA</sequence>